<name>A0A1B8GT19_9PEZI</name>
<reference evidence="2 3" key="1">
    <citation type="submission" date="2016-03" db="EMBL/GenBank/DDBJ databases">
        <title>Comparative genomics of Pseudogymnoascus destructans, the fungus causing white-nose syndrome of bats.</title>
        <authorList>
            <person name="Palmer J.M."/>
            <person name="Drees K.P."/>
            <person name="Foster J.T."/>
            <person name="Lindner D.L."/>
        </authorList>
    </citation>
    <scope>NUCLEOTIDE SEQUENCE [LARGE SCALE GENOMIC DNA]</scope>
    <source>
        <strain evidence="2 3">UAMH 10579</strain>
    </source>
</reference>
<dbReference type="RefSeq" id="XP_018132711.1">
    <property type="nucleotide sequence ID" value="XM_018271956.1"/>
</dbReference>
<keyword evidence="3" id="KW-1185">Reference proteome</keyword>
<dbReference type="InterPro" id="IPR011333">
    <property type="entry name" value="SKP1/BTB/POZ_sf"/>
</dbReference>
<organism evidence="2 3">
    <name type="scientific">Pseudogymnoascus verrucosus</name>
    <dbReference type="NCBI Taxonomy" id="342668"/>
    <lineage>
        <taxon>Eukaryota</taxon>
        <taxon>Fungi</taxon>
        <taxon>Dikarya</taxon>
        <taxon>Ascomycota</taxon>
        <taxon>Pezizomycotina</taxon>
        <taxon>Leotiomycetes</taxon>
        <taxon>Thelebolales</taxon>
        <taxon>Thelebolaceae</taxon>
        <taxon>Pseudogymnoascus</taxon>
    </lineage>
</organism>
<dbReference type="EMBL" id="KV460214">
    <property type="protein sequence ID" value="OBT98978.1"/>
    <property type="molecule type" value="Genomic_DNA"/>
</dbReference>
<reference evidence="3" key="2">
    <citation type="journal article" date="2018" name="Nat. Commun.">
        <title>Extreme sensitivity to ultraviolet light in the fungal pathogen causing white-nose syndrome of bats.</title>
        <authorList>
            <person name="Palmer J.M."/>
            <person name="Drees K.P."/>
            <person name="Foster J.T."/>
            <person name="Lindner D.L."/>
        </authorList>
    </citation>
    <scope>NUCLEOTIDE SEQUENCE [LARGE SCALE GENOMIC DNA]</scope>
    <source>
        <strain evidence="3">UAMH 10579</strain>
    </source>
</reference>
<dbReference type="InterPro" id="IPR000210">
    <property type="entry name" value="BTB/POZ_dom"/>
</dbReference>
<gene>
    <name evidence="2" type="ORF">VE01_02447</name>
</gene>
<dbReference type="Proteomes" id="UP000091956">
    <property type="component" value="Unassembled WGS sequence"/>
</dbReference>
<feature type="domain" description="BTB" evidence="1">
    <location>
        <begin position="130"/>
        <end position="223"/>
    </location>
</feature>
<dbReference type="Gene3D" id="3.30.710.10">
    <property type="entry name" value="Potassium Channel Kv1.1, Chain A"/>
    <property type="match status" value="1"/>
</dbReference>
<sequence length="406" mass="46369">MEETLCLDPDGDVILILRNPNATFAAWEERQDYMPLPLVPVRRESPSPVETSYKKSKGKKAKSMFTFAEPEPDIVEAFEIPEPQAEASEAVEFQADLDHDREPANVESPEALELDTSIDYVQPSRKADVRLQVSSRHLILASTYFKRMFRNDWKETCSADGLFEIFTENWDSDALLILMNIIHGHTQNVKRTISLEMLAKLAVLVDYYQCAEVVEIFSEIWINQLNTNLHATYSRDLILWICISWVFRQPYQFKAATYTALKQSQGPIRTLGLPIPEIIVEKINQERLQSIDQIISALHKLLDDFYERRKLYSFECNSILLGALTTEMRARGLFSPRPTIPFLGFSLATTMASVRGIRSPRWHMKRNSPFGPEVDAIDCSLEPLIYPIVDGVEKSMNGLALEDFLG</sequence>
<dbReference type="STRING" id="342668.A0A1B8GT19"/>
<proteinExistence type="predicted"/>
<evidence type="ECO:0000259" key="1">
    <source>
        <dbReference type="Pfam" id="PF00651"/>
    </source>
</evidence>
<dbReference type="GeneID" id="28835833"/>
<dbReference type="CDD" id="cd18186">
    <property type="entry name" value="BTB_POZ_ZBTB_KLHL-like"/>
    <property type="match status" value="1"/>
</dbReference>
<protein>
    <recommendedName>
        <fullName evidence="1">BTB domain-containing protein</fullName>
    </recommendedName>
</protein>
<dbReference type="AlphaFoldDB" id="A0A1B8GT19"/>
<accession>A0A1B8GT19</accession>
<evidence type="ECO:0000313" key="3">
    <source>
        <dbReference type="Proteomes" id="UP000091956"/>
    </source>
</evidence>
<dbReference type="OrthoDB" id="5326346at2759"/>
<evidence type="ECO:0000313" key="2">
    <source>
        <dbReference type="EMBL" id="OBT98978.1"/>
    </source>
</evidence>
<dbReference type="Pfam" id="PF00651">
    <property type="entry name" value="BTB"/>
    <property type="match status" value="1"/>
</dbReference>
<dbReference type="SUPFAM" id="SSF54695">
    <property type="entry name" value="POZ domain"/>
    <property type="match status" value="1"/>
</dbReference>